<sequence>MERFGNIKIDQIIYTISQPLEGTDESQITSYLFGPLTSALFFGMLITLIFLVAMRLFENFAQNKHLHLPLVMQALLLFVISAGVLSAGVFSGVSKIGYADVKAYFIDKSKIYEEDYVDPKTAKLTFPEKKRNLIYIFAESLESSYMSKDKGGSQKENLLPQLTNLLDQGDINFSNSDLYGGAVATPATGFTVGGLVAQTAGVPVKTSLENKAVPYQGNDANRFGNTVEQFLPGAYSLGDILQSEGYNQTFMLGSDVSFAGRDKYFSQHGNYNIVDYNSAKEFNWIPQDYKVWWGYEDEKLLEHAKEVTTDLAAQNAPFNFTLLTADTHFEDGLMTDKTPKIFDDKYSNVIHYSDELITRFIQWAKEQPFYENTTIIVAGDHLTMDKDFFNSTPDSYVRTVFNLFDNSAIKTQNTKNRKFNTMDLFPTTLASLGVKIEGDRLGLGTNLFSDTPTLMEKLGIEQFNLEVSKRSSYYDDKIKVEKIVQETPQ</sequence>
<name>A0A1L8R8P7_9ENTE</name>
<reference evidence="9 10" key="1">
    <citation type="submission" date="2014-12" db="EMBL/GenBank/DDBJ databases">
        <title>Draft genome sequences of 29 type strains of Enterococci.</title>
        <authorList>
            <person name="Zhong Z."/>
            <person name="Sun Z."/>
            <person name="Liu W."/>
            <person name="Zhang W."/>
            <person name="Zhang H."/>
        </authorList>
    </citation>
    <scope>NUCLEOTIDE SEQUENCE [LARGE SCALE GENOMIC DNA]</scope>
    <source>
        <strain evidence="9 10">DSM 21207</strain>
    </source>
</reference>
<evidence type="ECO:0000313" key="9">
    <source>
        <dbReference type="EMBL" id="OJG16114.1"/>
    </source>
</evidence>
<evidence type="ECO:0000256" key="4">
    <source>
        <dbReference type="ARBA" id="ARBA00022692"/>
    </source>
</evidence>
<evidence type="ECO:0000256" key="1">
    <source>
        <dbReference type="ARBA" id="ARBA00004651"/>
    </source>
</evidence>
<keyword evidence="3" id="KW-1003">Cell membrane</keyword>
<keyword evidence="5 7" id="KW-1133">Transmembrane helix</keyword>
<comment type="pathway">
    <text evidence="2">Cell wall biogenesis; lipoteichoic acid biosynthesis.</text>
</comment>
<keyword evidence="4 7" id="KW-0812">Transmembrane</keyword>
<dbReference type="GO" id="GO:0005886">
    <property type="term" value="C:plasma membrane"/>
    <property type="evidence" value="ECO:0007669"/>
    <property type="project" value="UniProtKB-SubCell"/>
</dbReference>
<protein>
    <recommendedName>
        <fullName evidence="8">Sulfatase N-terminal domain-containing protein</fullName>
    </recommendedName>
</protein>
<dbReference type="InterPro" id="IPR050448">
    <property type="entry name" value="OpgB/LTA_synthase_biosynth"/>
</dbReference>
<feature type="transmembrane region" description="Helical" evidence="7">
    <location>
        <begin position="66"/>
        <end position="90"/>
    </location>
</feature>
<dbReference type="EMBL" id="JXKG01000003">
    <property type="protein sequence ID" value="OJG16114.1"/>
    <property type="molecule type" value="Genomic_DNA"/>
</dbReference>
<gene>
    <name evidence="9" type="ORF">RU96_GL001611</name>
</gene>
<evidence type="ECO:0000256" key="5">
    <source>
        <dbReference type="ARBA" id="ARBA00022989"/>
    </source>
</evidence>
<dbReference type="Gene3D" id="3.40.720.10">
    <property type="entry name" value="Alkaline Phosphatase, subunit A"/>
    <property type="match status" value="1"/>
</dbReference>
<feature type="transmembrane region" description="Helical" evidence="7">
    <location>
        <begin position="32"/>
        <end position="54"/>
    </location>
</feature>
<dbReference type="SUPFAM" id="SSF53649">
    <property type="entry name" value="Alkaline phosphatase-like"/>
    <property type="match status" value="1"/>
</dbReference>
<evidence type="ECO:0000256" key="3">
    <source>
        <dbReference type="ARBA" id="ARBA00022475"/>
    </source>
</evidence>
<dbReference type="PANTHER" id="PTHR47371:SF3">
    <property type="entry name" value="PHOSPHOGLYCEROL TRANSFERASE I"/>
    <property type="match status" value="1"/>
</dbReference>
<comment type="subcellular location">
    <subcellularLocation>
        <location evidence="1">Cell membrane</location>
        <topology evidence="1">Multi-pass membrane protein</topology>
    </subcellularLocation>
</comment>
<proteinExistence type="predicted"/>
<evidence type="ECO:0000259" key="8">
    <source>
        <dbReference type="Pfam" id="PF00884"/>
    </source>
</evidence>
<evidence type="ECO:0000256" key="7">
    <source>
        <dbReference type="SAM" id="Phobius"/>
    </source>
</evidence>
<dbReference type="InterPro" id="IPR000917">
    <property type="entry name" value="Sulfatase_N"/>
</dbReference>
<dbReference type="Pfam" id="PF00884">
    <property type="entry name" value="Sulfatase"/>
    <property type="match status" value="1"/>
</dbReference>
<evidence type="ECO:0000256" key="2">
    <source>
        <dbReference type="ARBA" id="ARBA00004936"/>
    </source>
</evidence>
<keyword evidence="6 7" id="KW-0472">Membrane</keyword>
<evidence type="ECO:0000256" key="6">
    <source>
        <dbReference type="ARBA" id="ARBA00023136"/>
    </source>
</evidence>
<dbReference type="Proteomes" id="UP000182835">
    <property type="component" value="Unassembled WGS sequence"/>
</dbReference>
<dbReference type="PANTHER" id="PTHR47371">
    <property type="entry name" value="LIPOTEICHOIC ACID SYNTHASE"/>
    <property type="match status" value="1"/>
</dbReference>
<dbReference type="AlphaFoldDB" id="A0A1L8R8P7"/>
<comment type="caution">
    <text evidence="9">The sequence shown here is derived from an EMBL/GenBank/DDBJ whole genome shotgun (WGS) entry which is preliminary data.</text>
</comment>
<accession>A0A1L8R8P7</accession>
<dbReference type="InterPro" id="IPR017850">
    <property type="entry name" value="Alkaline_phosphatase_core_sf"/>
</dbReference>
<dbReference type="CDD" id="cd16015">
    <property type="entry name" value="LTA_synthase"/>
    <property type="match status" value="1"/>
</dbReference>
<dbReference type="STRING" id="317010.RU96_GL001611"/>
<evidence type="ECO:0000313" key="10">
    <source>
        <dbReference type="Proteomes" id="UP000182835"/>
    </source>
</evidence>
<feature type="domain" description="Sulfatase N-terminal" evidence="8">
    <location>
        <begin position="131"/>
        <end position="434"/>
    </location>
</feature>
<organism evidence="9 10">
    <name type="scientific">Enterococcus canintestini</name>
    <dbReference type="NCBI Taxonomy" id="317010"/>
    <lineage>
        <taxon>Bacteria</taxon>
        <taxon>Bacillati</taxon>
        <taxon>Bacillota</taxon>
        <taxon>Bacilli</taxon>
        <taxon>Lactobacillales</taxon>
        <taxon>Enterococcaceae</taxon>
        <taxon>Enterococcus</taxon>
    </lineage>
</organism>